<protein>
    <recommendedName>
        <fullName evidence="1">N-acetyltransferase domain-containing protein</fullName>
    </recommendedName>
</protein>
<dbReference type="AlphaFoldDB" id="A0A6A6PGY5"/>
<sequence>MDKEVKITSGGKDRLLQATKVLTKCFWDDPVVRFMMSSMTDEARKAYYPAYMHSLLKAAALNAAIFTEAADWACVAVWLLPGKTVDNPFTMLQAGLLGCLWRLGVVGVKRMLVDYQGQSGDCKRRFLVDAHGKRFTRYHYLFFIGTDPAARGQGLASRLIKEYQQKAAAEGLPIWLEATTPRSRDVYAKVGFEETTMMKLGEGTHAASGVPETGGPGVCIWPMIWLPPSMQSGRIDAAKQ</sequence>
<dbReference type="SUPFAM" id="SSF55729">
    <property type="entry name" value="Acyl-CoA N-acyltransferases (Nat)"/>
    <property type="match status" value="1"/>
</dbReference>
<feature type="domain" description="N-acetyltransferase" evidence="1">
    <location>
        <begin position="130"/>
        <end position="213"/>
    </location>
</feature>
<dbReference type="Pfam" id="PF00583">
    <property type="entry name" value="Acetyltransf_1"/>
    <property type="match status" value="1"/>
</dbReference>
<dbReference type="PROSITE" id="PS51186">
    <property type="entry name" value="GNAT"/>
    <property type="match status" value="1"/>
</dbReference>
<dbReference type="GO" id="GO:0016747">
    <property type="term" value="F:acyltransferase activity, transferring groups other than amino-acyl groups"/>
    <property type="evidence" value="ECO:0007669"/>
    <property type="project" value="InterPro"/>
</dbReference>
<dbReference type="Proteomes" id="UP000799767">
    <property type="component" value="Unassembled WGS sequence"/>
</dbReference>
<dbReference type="EMBL" id="MU001643">
    <property type="protein sequence ID" value="KAF2478557.1"/>
    <property type="molecule type" value="Genomic_DNA"/>
</dbReference>
<gene>
    <name evidence="2" type="ORF">BDY17DRAFT_328097</name>
</gene>
<evidence type="ECO:0000313" key="2">
    <source>
        <dbReference type="EMBL" id="KAF2478557.1"/>
    </source>
</evidence>
<dbReference type="OrthoDB" id="544277at2759"/>
<dbReference type="GeneID" id="54478793"/>
<dbReference type="Gene3D" id="3.40.630.30">
    <property type="match status" value="1"/>
</dbReference>
<dbReference type="InterPro" id="IPR000182">
    <property type="entry name" value="GNAT_dom"/>
</dbReference>
<evidence type="ECO:0000313" key="3">
    <source>
        <dbReference type="Proteomes" id="UP000799767"/>
    </source>
</evidence>
<dbReference type="InterPro" id="IPR052523">
    <property type="entry name" value="Trichothecene_AcTrans"/>
</dbReference>
<dbReference type="RefSeq" id="XP_033585127.1">
    <property type="nucleotide sequence ID" value="XM_033737791.1"/>
</dbReference>
<keyword evidence="3" id="KW-1185">Reference proteome</keyword>
<proteinExistence type="predicted"/>
<dbReference type="PANTHER" id="PTHR42791:SF1">
    <property type="entry name" value="N-ACETYLTRANSFERASE DOMAIN-CONTAINING PROTEIN"/>
    <property type="match status" value="1"/>
</dbReference>
<dbReference type="PANTHER" id="PTHR42791">
    <property type="entry name" value="GNAT FAMILY ACETYLTRANSFERASE"/>
    <property type="match status" value="1"/>
</dbReference>
<evidence type="ECO:0000259" key="1">
    <source>
        <dbReference type="PROSITE" id="PS51186"/>
    </source>
</evidence>
<reference evidence="2" key="1">
    <citation type="journal article" date="2020" name="Stud. Mycol.">
        <title>101 Dothideomycetes genomes: a test case for predicting lifestyles and emergence of pathogens.</title>
        <authorList>
            <person name="Haridas S."/>
            <person name="Albert R."/>
            <person name="Binder M."/>
            <person name="Bloem J."/>
            <person name="Labutti K."/>
            <person name="Salamov A."/>
            <person name="Andreopoulos B."/>
            <person name="Baker S."/>
            <person name="Barry K."/>
            <person name="Bills G."/>
            <person name="Bluhm B."/>
            <person name="Cannon C."/>
            <person name="Castanera R."/>
            <person name="Culley D."/>
            <person name="Daum C."/>
            <person name="Ezra D."/>
            <person name="Gonzalez J."/>
            <person name="Henrissat B."/>
            <person name="Kuo A."/>
            <person name="Liang C."/>
            <person name="Lipzen A."/>
            <person name="Lutzoni F."/>
            <person name="Magnuson J."/>
            <person name="Mondo S."/>
            <person name="Nolan M."/>
            <person name="Ohm R."/>
            <person name="Pangilinan J."/>
            <person name="Park H.-J."/>
            <person name="Ramirez L."/>
            <person name="Alfaro M."/>
            <person name="Sun H."/>
            <person name="Tritt A."/>
            <person name="Yoshinaga Y."/>
            <person name="Zwiers L.-H."/>
            <person name="Turgeon B."/>
            <person name="Goodwin S."/>
            <person name="Spatafora J."/>
            <person name="Crous P."/>
            <person name="Grigoriev I."/>
        </authorList>
    </citation>
    <scope>NUCLEOTIDE SEQUENCE</scope>
    <source>
        <strain evidence="2">CBS 113389</strain>
    </source>
</reference>
<dbReference type="InterPro" id="IPR016181">
    <property type="entry name" value="Acyl_CoA_acyltransferase"/>
</dbReference>
<name>A0A6A6PGY5_9PEZI</name>
<organism evidence="2 3">
    <name type="scientific">Neohortaea acidophila</name>
    <dbReference type="NCBI Taxonomy" id="245834"/>
    <lineage>
        <taxon>Eukaryota</taxon>
        <taxon>Fungi</taxon>
        <taxon>Dikarya</taxon>
        <taxon>Ascomycota</taxon>
        <taxon>Pezizomycotina</taxon>
        <taxon>Dothideomycetes</taxon>
        <taxon>Dothideomycetidae</taxon>
        <taxon>Mycosphaerellales</taxon>
        <taxon>Teratosphaeriaceae</taxon>
        <taxon>Neohortaea</taxon>
    </lineage>
</organism>
<accession>A0A6A6PGY5</accession>
<dbReference type="CDD" id="cd04301">
    <property type="entry name" value="NAT_SF"/>
    <property type="match status" value="1"/>
</dbReference>